<sequence>MKKLGLFFVIIFCLPLSGCMNSATARIVEDMYMAALNEDVDTALSYFSEDYLADKPIDELMTDLTADVINMKGIAFMNTIELNERKLNPELIKKLTDTYGDTWHFVVAKVDQDRIMTWVVQKGNDQYYIVGGEEVHVDKYNEEVLK</sequence>
<evidence type="ECO:0008006" key="4">
    <source>
        <dbReference type="Google" id="ProtNLM"/>
    </source>
</evidence>
<dbReference type="EMBL" id="PIOC01000011">
    <property type="protein sequence ID" value="RDW20029.1"/>
    <property type="molecule type" value="Genomic_DNA"/>
</dbReference>
<proteinExistence type="predicted"/>
<organism evidence="2 3">
    <name type="scientific">Oceanobacillus arenosus</name>
    <dbReference type="NCBI Taxonomy" id="1229153"/>
    <lineage>
        <taxon>Bacteria</taxon>
        <taxon>Bacillati</taxon>
        <taxon>Bacillota</taxon>
        <taxon>Bacilli</taxon>
        <taxon>Bacillales</taxon>
        <taxon>Bacillaceae</taxon>
        <taxon>Oceanobacillus</taxon>
    </lineage>
</organism>
<dbReference type="RefSeq" id="WP_115772517.1">
    <property type="nucleotide sequence ID" value="NZ_PIOC01000011.1"/>
</dbReference>
<evidence type="ECO:0000313" key="3">
    <source>
        <dbReference type="Proteomes" id="UP000257143"/>
    </source>
</evidence>
<feature type="signal peptide" evidence="1">
    <location>
        <begin position="1"/>
        <end position="25"/>
    </location>
</feature>
<evidence type="ECO:0000256" key="1">
    <source>
        <dbReference type="SAM" id="SignalP"/>
    </source>
</evidence>
<keyword evidence="3" id="KW-1185">Reference proteome</keyword>
<name>A0A3D8PXZ3_9BACI</name>
<feature type="chain" id="PRO_5017622116" description="DUF4878 domain-containing protein" evidence="1">
    <location>
        <begin position="26"/>
        <end position="146"/>
    </location>
</feature>
<accession>A0A3D8PXZ3</accession>
<dbReference type="AlphaFoldDB" id="A0A3D8PXZ3"/>
<dbReference type="OrthoDB" id="2719974at2"/>
<evidence type="ECO:0000313" key="2">
    <source>
        <dbReference type="EMBL" id="RDW20029.1"/>
    </source>
</evidence>
<comment type="caution">
    <text evidence="2">The sequence shown here is derived from an EMBL/GenBank/DDBJ whole genome shotgun (WGS) entry which is preliminary data.</text>
</comment>
<keyword evidence="1" id="KW-0732">Signal</keyword>
<gene>
    <name evidence="2" type="ORF">CWR48_06900</name>
</gene>
<reference evidence="3" key="1">
    <citation type="submission" date="2017-11" db="EMBL/GenBank/DDBJ databases">
        <authorList>
            <person name="Zhu W."/>
        </authorList>
    </citation>
    <scope>NUCLEOTIDE SEQUENCE [LARGE SCALE GENOMIC DNA]</scope>
    <source>
        <strain evidence="3">CAU 1183</strain>
    </source>
</reference>
<dbReference type="Proteomes" id="UP000257143">
    <property type="component" value="Unassembled WGS sequence"/>
</dbReference>
<protein>
    <recommendedName>
        <fullName evidence="4">DUF4878 domain-containing protein</fullName>
    </recommendedName>
</protein>